<sequence>PARVARCGRRRHHQRLHHQIDLDAAAAPHSEQRPRSLTRVVIHAILLLLEQIPANRGWTHKNSASRMASSPTSIESQIDSFLEQFKRSASRAMEEHHRGPGFFHHQQQHLHLQHHHPVHHIPASISRSHSGNFDVCEALEA</sequence>
<feature type="non-terminal residue" evidence="1">
    <location>
        <position position="1"/>
    </location>
</feature>
<keyword evidence="2" id="KW-1185">Reference proteome</keyword>
<evidence type="ECO:0000313" key="2">
    <source>
        <dbReference type="Proteomes" id="UP001239111"/>
    </source>
</evidence>
<organism evidence="1 2">
    <name type="scientific">Eretmocerus hayati</name>
    <dbReference type="NCBI Taxonomy" id="131215"/>
    <lineage>
        <taxon>Eukaryota</taxon>
        <taxon>Metazoa</taxon>
        <taxon>Ecdysozoa</taxon>
        <taxon>Arthropoda</taxon>
        <taxon>Hexapoda</taxon>
        <taxon>Insecta</taxon>
        <taxon>Pterygota</taxon>
        <taxon>Neoptera</taxon>
        <taxon>Endopterygota</taxon>
        <taxon>Hymenoptera</taxon>
        <taxon>Apocrita</taxon>
        <taxon>Proctotrupomorpha</taxon>
        <taxon>Chalcidoidea</taxon>
        <taxon>Aphelinidae</taxon>
        <taxon>Aphelininae</taxon>
        <taxon>Eretmocerus</taxon>
    </lineage>
</organism>
<evidence type="ECO:0000313" key="1">
    <source>
        <dbReference type="EMBL" id="KAJ8670671.1"/>
    </source>
</evidence>
<protein>
    <submittedName>
        <fullName evidence="1">Uncharacterized protein</fullName>
    </submittedName>
</protein>
<name>A0ACC2NHT5_9HYME</name>
<dbReference type="Proteomes" id="UP001239111">
    <property type="component" value="Chromosome 3"/>
</dbReference>
<gene>
    <name evidence="1" type="ORF">QAD02_001930</name>
</gene>
<dbReference type="EMBL" id="CM056743">
    <property type="protein sequence ID" value="KAJ8670671.1"/>
    <property type="molecule type" value="Genomic_DNA"/>
</dbReference>
<feature type="non-terminal residue" evidence="1">
    <location>
        <position position="141"/>
    </location>
</feature>
<comment type="caution">
    <text evidence="1">The sequence shown here is derived from an EMBL/GenBank/DDBJ whole genome shotgun (WGS) entry which is preliminary data.</text>
</comment>
<proteinExistence type="predicted"/>
<reference evidence="1" key="1">
    <citation type="submission" date="2023-04" db="EMBL/GenBank/DDBJ databases">
        <title>A chromosome-level genome assembly of the parasitoid wasp Eretmocerus hayati.</title>
        <authorList>
            <person name="Zhong Y."/>
            <person name="Liu S."/>
            <person name="Liu Y."/>
        </authorList>
    </citation>
    <scope>NUCLEOTIDE SEQUENCE</scope>
    <source>
        <strain evidence="1">ZJU_SS_LIU_2023</strain>
    </source>
</reference>
<accession>A0ACC2NHT5</accession>